<feature type="domain" description="Carboxylesterase type B" evidence="4">
    <location>
        <begin position="18"/>
        <end position="479"/>
    </location>
</feature>
<comment type="similarity">
    <text evidence="1 3">Belongs to the type-B carboxylesterase/lipase family.</text>
</comment>
<dbReference type="PROSITE" id="PS00122">
    <property type="entry name" value="CARBOXYLESTERASE_B_1"/>
    <property type="match status" value="1"/>
</dbReference>
<dbReference type="Proteomes" id="UP000800040">
    <property type="component" value="Unassembled WGS sequence"/>
</dbReference>
<sequence length="500" mass="55425">MTSKPATHPTFTFHHAELGPMTGVVTPENVVQFRGVPFATIPARFKRSILLNSLPETNTDFTQFGCASPQTFTENDITGGGPFPGEVFPPPADEFNCLNLQLNIPLVHLQSVPSPKLPVLVYIHGGGFVLGKIDEQHNTALLVQQSLFDAQPIIAASIQYRLGALGYLHTSEPRNANLALNDQRNALLWIQRFVGGFGGDALSVTVFGESAGSMSICAHMLCSPPASGPLFQKVVLMSGVIGPATAPMSVQEAERMYEAFVEEVGVQERGEAGLRKLRELDLRTVMDASAKLSEDGMMWLSVQDQQWFGGPVTWDRIPELMGKCEWVGEIVLGTTSFEGTMFLPRLTGITPHSFLTSISNQLCEHSAALVRQAYNITPSMDQNLFTTAALRWMGDVLFDAPTHSLAQYLTTHTTKKVYRYLFDIRNPFPGSALYQQPHHWVDIYFVFKTYQFRYPTQNLRALSTRHAQLWTSFASGDAPPWSAYRYTGRGDEVIMVADER</sequence>
<accession>A0A6A5KBQ6</accession>
<dbReference type="InterPro" id="IPR029058">
    <property type="entry name" value="AB_hydrolase_fold"/>
</dbReference>
<organism evidence="5 6">
    <name type="scientific">Decorospora gaudefroyi</name>
    <dbReference type="NCBI Taxonomy" id="184978"/>
    <lineage>
        <taxon>Eukaryota</taxon>
        <taxon>Fungi</taxon>
        <taxon>Dikarya</taxon>
        <taxon>Ascomycota</taxon>
        <taxon>Pezizomycotina</taxon>
        <taxon>Dothideomycetes</taxon>
        <taxon>Pleosporomycetidae</taxon>
        <taxon>Pleosporales</taxon>
        <taxon>Pleosporineae</taxon>
        <taxon>Pleosporaceae</taxon>
        <taxon>Decorospora</taxon>
    </lineage>
</organism>
<dbReference type="InterPro" id="IPR019826">
    <property type="entry name" value="Carboxylesterase_B_AS"/>
</dbReference>
<evidence type="ECO:0000256" key="2">
    <source>
        <dbReference type="ARBA" id="ARBA00022801"/>
    </source>
</evidence>
<evidence type="ECO:0000313" key="6">
    <source>
        <dbReference type="Proteomes" id="UP000800040"/>
    </source>
</evidence>
<dbReference type="GO" id="GO:0016787">
    <property type="term" value="F:hydrolase activity"/>
    <property type="evidence" value="ECO:0007669"/>
    <property type="project" value="UniProtKB-KW"/>
</dbReference>
<evidence type="ECO:0000256" key="3">
    <source>
        <dbReference type="RuleBase" id="RU361235"/>
    </source>
</evidence>
<evidence type="ECO:0000259" key="4">
    <source>
        <dbReference type="Pfam" id="PF00135"/>
    </source>
</evidence>
<dbReference type="InterPro" id="IPR002018">
    <property type="entry name" value="CarbesteraseB"/>
</dbReference>
<keyword evidence="6" id="KW-1185">Reference proteome</keyword>
<evidence type="ECO:0000313" key="5">
    <source>
        <dbReference type="EMBL" id="KAF1832332.1"/>
    </source>
</evidence>
<evidence type="ECO:0000256" key="1">
    <source>
        <dbReference type="ARBA" id="ARBA00005964"/>
    </source>
</evidence>
<dbReference type="EC" id="3.1.1.-" evidence="3"/>
<dbReference type="SUPFAM" id="SSF53474">
    <property type="entry name" value="alpha/beta-Hydrolases"/>
    <property type="match status" value="1"/>
</dbReference>
<keyword evidence="2 3" id="KW-0378">Hydrolase</keyword>
<protein>
    <recommendedName>
        <fullName evidence="3">Carboxylic ester hydrolase</fullName>
        <ecNumber evidence="3">3.1.1.-</ecNumber>
    </recommendedName>
</protein>
<name>A0A6A5KBQ6_9PLEO</name>
<dbReference type="Pfam" id="PF00135">
    <property type="entry name" value="COesterase"/>
    <property type="match status" value="1"/>
</dbReference>
<dbReference type="OrthoDB" id="6846267at2759"/>
<reference evidence="5" key="1">
    <citation type="submission" date="2020-01" db="EMBL/GenBank/DDBJ databases">
        <authorList>
            <consortium name="DOE Joint Genome Institute"/>
            <person name="Haridas S."/>
            <person name="Albert R."/>
            <person name="Binder M."/>
            <person name="Bloem J."/>
            <person name="Labutti K."/>
            <person name="Salamov A."/>
            <person name="Andreopoulos B."/>
            <person name="Baker S.E."/>
            <person name="Barry K."/>
            <person name="Bills G."/>
            <person name="Bluhm B.H."/>
            <person name="Cannon C."/>
            <person name="Castanera R."/>
            <person name="Culley D.E."/>
            <person name="Daum C."/>
            <person name="Ezra D."/>
            <person name="Gonzalez J.B."/>
            <person name="Henrissat B."/>
            <person name="Kuo A."/>
            <person name="Liang C."/>
            <person name="Lipzen A."/>
            <person name="Lutzoni F."/>
            <person name="Magnuson J."/>
            <person name="Mondo S."/>
            <person name="Nolan M."/>
            <person name="Ohm R."/>
            <person name="Pangilinan J."/>
            <person name="Park H.-J."/>
            <person name="Ramirez L."/>
            <person name="Alfaro M."/>
            <person name="Sun H."/>
            <person name="Tritt A."/>
            <person name="Yoshinaga Y."/>
            <person name="Zwiers L.-H."/>
            <person name="Turgeon B.G."/>
            <person name="Goodwin S.B."/>
            <person name="Spatafora J.W."/>
            <person name="Crous P.W."/>
            <person name="Grigoriev I.V."/>
        </authorList>
    </citation>
    <scope>NUCLEOTIDE SEQUENCE</scope>
    <source>
        <strain evidence="5">P77</strain>
    </source>
</reference>
<dbReference type="PANTHER" id="PTHR11559">
    <property type="entry name" value="CARBOXYLESTERASE"/>
    <property type="match status" value="1"/>
</dbReference>
<dbReference type="Gene3D" id="3.40.50.1820">
    <property type="entry name" value="alpha/beta hydrolase"/>
    <property type="match status" value="1"/>
</dbReference>
<dbReference type="AlphaFoldDB" id="A0A6A5KBQ6"/>
<dbReference type="EMBL" id="ML975341">
    <property type="protein sequence ID" value="KAF1832332.1"/>
    <property type="molecule type" value="Genomic_DNA"/>
</dbReference>
<feature type="non-terminal residue" evidence="5">
    <location>
        <position position="500"/>
    </location>
</feature>
<gene>
    <name evidence="5" type="ORF">BDW02DRAFT_649231</name>
</gene>
<dbReference type="InterPro" id="IPR050309">
    <property type="entry name" value="Type-B_Carboxylest/Lipase"/>
</dbReference>
<proteinExistence type="inferred from homology"/>